<organism evidence="1 2">
    <name type="scientific">Racocetra persica</name>
    <dbReference type="NCBI Taxonomy" id="160502"/>
    <lineage>
        <taxon>Eukaryota</taxon>
        <taxon>Fungi</taxon>
        <taxon>Fungi incertae sedis</taxon>
        <taxon>Mucoromycota</taxon>
        <taxon>Glomeromycotina</taxon>
        <taxon>Glomeromycetes</taxon>
        <taxon>Diversisporales</taxon>
        <taxon>Gigasporaceae</taxon>
        <taxon>Racocetra</taxon>
    </lineage>
</organism>
<protein>
    <submittedName>
        <fullName evidence="1">28059_t:CDS:1</fullName>
    </submittedName>
</protein>
<name>A0ACA9R3E3_9GLOM</name>
<comment type="caution">
    <text evidence="1">The sequence shown here is derived from an EMBL/GenBank/DDBJ whole genome shotgun (WGS) entry which is preliminary data.</text>
</comment>
<keyword evidence="2" id="KW-1185">Reference proteome</keyword>
<proteinExistence type="predicted"/>
<evidence type="ECO:0000313" key="2">
    <source>
        <dbReference type="Proteomes" id="UP000789920"/>
    </source>
</evidence>
<sequence>MQRVWTGRSRKRGKNTLMNIQAQLQKYYSTIMERSPTTQNGSRSDFSRLARRLCGKSVGLVLGGGGARGIAHVGVIKALEEAGVPIDMVGGTSIGSFIGGLYARESDNVAILGRAKAFSSRMCSKWRQVINLIEVSGKVFQIHLSKIFGYHTFALPQTSRGHGWRFIKVVMHGDILEHQCHCHHSYPPLCDNGNLLVDGGYLDNLP</sequence>
<accession>A0ACA9R3E3</accession>
<dbReference type="Proteomes" id="UP000789920">
    <property type="component" value="Unassembled WGS sequence"/>
</dbReference>
<dbReference type="EMBL" id="CAJVQC010042456">
    <property type="protein sequence ID" value="CAG8775356.1"/>
    <property type="molecule type" value="Genomic_DNA"/>
</dbReference>
<gene>
    <name evidence="1" type="ORF">RPERSI_LOCUS16899</name>
</gene>
<reference evidence="1" key="1">
    <citation type="submission" date="2021-06" db="EMBL/GenBank/DDBJ databases">
        <authorList>
            <person name="Kallberg Y."/>
            <person name="Tangrot J."/>
            <person name="Rosling A."/>
        </authorList>
    </citation>
    <scope>NUCLEOTIDE SEQUENCE</scope>
    <source>
        <strain evidence="1">MA461A</strain>
    </source>
</reference>
<evidence type="ECO:0000313" key="1">
    <source>
        <dbReference type="EMBL" id="CAG8775356.1"/>
    </source>
</evidence>
<feature type="non-terminal residue" evidence="1">
    <location>
        <position position="206"/>
    </location>
</feature>